<dbReference type="AlphaFoldDB" id="A0A1F8H6G7"/>
<dbReference type="Proteomes" id="UP000178155">
    <property type="component" value="Unassembled WGS sequence"/>
</dbReference>
<dbReference type="EMBL" id="MGKW01000036">
    <property type="protein sequence ID" value="OGN33165.1"/>
    <property type="molecule type" value="Genomic_DNA"/>
</dbReference>
<gene>
    <name evidence="2" type="ORF">A3I39_02995</name>
</gene>
<dbReference type="InterPro" id="IPR001296">
    <property type="entry name" value="Glyco_trans_1"/>
</dbReference>
<name>A0A1F8H6G7_9BACT</name>
<comment type="caution">
    <text evidence="2">The sequence shown here is derived from an EMBL/GenBank/DDBJ whole genome shotgun (WGS) entry which is preliminary data.</text>
</comment>
<dbReference type="PANTHER" id="PTHR12526">
    <property type="entry name" value="GLYCOSYLTRANSFERASE"/>
    <property type="match status" value="1"/>
</dbReference>
<evidence type="ECO:0000313" key="3">
    <source>
        <dbReference type="Proteomes" id="UP000178155"/>
    </source>
</evidence>
<dbReference type="SUPFAM" id="SSF53756">
    <property type="entry name" value="UDP-Glycosyltransferase/glycogen phosphorylase"/>
    <property type="match status" value="1"/>
</dbReference>
<evidence type="ECO:0000313" key="2">
    <source>
        <dbReference type="EMBL" id="OGN33165.1"/>
    </source>
</evidence>
<accession>A0A1F8H6G7</accession>
<dbReference type="Gene3D" id="3.40.50.11090">
    <property type="match status" value="1"/>
</dbReference>
<evidence type="ECO:0000259" key="1">
    <source>
        <dbReference type="Pfam" id="PF00534"/>
    </source>
</evidence>
<dbReference type="Gene3D" id="3.40.50.2000">
    <property type="entry name" value="Glycogen Phosphorylase B"/>
    <property type="match status" value="1"/>
</dbReference>
<sequence length="343" mass="38589">MKITFVAPHIKPAGGPRAFLTYCDLLARRGHEVTVIVPVNGAFRRLVGSLLVKKPKWFANFAAKLKRVDPAYLEKDIPDADIIVATAWQTAGPVASYGPSKGKKFYLVQHYESLYHGKPEIVDRLWAGSAMKLQKITISNWIKGILKEKFNSDADLILTPVDLNLFHFVPEAENKGPVRICLLDHEYKWKGTVDGARAFEAVKKDFLDIKLVLFGVRRAATNIPHDEYHYYPRQKDLAKIYSSCDIFLCPSDYEGLGMPAMEAMACKSAVVTWDTGGSRDYAFDGKTAFVAKHADFDDLVQKLKLAVSDKTLRAQIAENGYKFIRSLSWENAATRMEDIFYNA</sequence>
<feature type="domain" description="Glycosyl transferase family 1" evidence="1">
    <location>
        <begin position="173"/>
        <end position="322"/>
    </location>
</feature>
<proteinExistence type="predicted"/>
<reference evidence="2 3" key="1">
    <citation type="journal article" date="2016" name="Nat. Commun.">
        <title>Thousands of microbial genomes shed light on interconnected biogeochemical processes in an aquifer system.</title>
        <authorList>
            <person name="Anantharaman K."/>
            <person name="Brown C.T."/>
            <person name="Hug L.A."/>
            <person name="Sharon I."/>
            <person name="Castelle C.J."/>
            <person name="Probst A.J."/>
            <person name="Thomas B.C."/>
            <person name="Singh A."/>
            <person name="Wilkins M.J."/>
            <person name="Karaoz U."/>
            <person name="Brodie E.L."/>
            <person name="Williams K.H."/>
            <person name="Hubbard S.S."/>
            <person name="Banfield J.F."/>
        </authorList>
    </citation>
    <scope>NUCLEOTIDE SEQUENCE [LARGE SCALE GENOMIC DNA]</scope>
</reference>
<dbReference type="Pfam" id="PF00534">
    <property type="entry name" value="Glycos_transf_1"/>
    <property type="match status" value="1"/>
</dbReference>
<dbReference type="GO" id="GO:0016757">
    <property type="term" value="F:glycosyltransferase activity"/>
    <property type="evidence" value="ECO:0007669"/>
    <property type="project" value="InterPro"/>
</dbReference>
<protein>
    <recommendedName>
        <fullName evidence="1">Glycosyl transferase family 1 domain-containing protein</fullName>
    </recommendedName>
</protein>
<dbReference type="PANTHER" id="PTHR12526:SF584">
    <property type="entry name" value="GLYCOSYLTRANSFERASE"/>
    <property type="match status" value="1"/>
</dbReference>
<organism evidence="2 3">
    <name type="scientific">Candidatus Yanofskybacteria bacterium RIFCSPLOWO2_02_FULL_47_9b</name>
    <dbReference type="NCBI Taxonomy" id="1802708"/>
    <lineage>
        <taxon>Bacteria</taxon>
        <taxon>Candidatus Yanofskyibacteriota</taxon>
    </lineage>
</organism>
<dbReference type="CDD" id="cd03801">
    <property type="entry name" value="GT4_PimA-like"/>
    <property type="match status" value="1"/>
</dbReference>